<gene>
    <name evidence="7 11" type="primary">gcvT</name>
    <name evidence="11" type="ORF">KX01_832</name>
</gene>
<feature type="binding site" evidence="8">
    <location>
        <position position="194"/>
    </location>
    <ligand>
        <name>substrate</name>
    </ligand>
</feature>
<evidence type="ECO:0000313" key="12">
    <source>
        <dbReference type="Proteomes" id="UP000182521"/>
    </source>
</evidence>
<dbReference type="HAMAP" id="MF_00259">
    <property type="entry name" value="GcvT"/>
    <property type="match status" value="1"/>
</dbReference>
<dbReference type="NCBIfam" id="TIGR00528">
    <property type="entry name" value="gcvT"/>
    <property type="match status" value="1"/>
</dbReference>
<dbReference type="Gene3D" id="3.30.70.1400">
    <property type="entry name" value="Aminomethyltransferase beta-barrel domains"/>
    <property type="match status" value="1"/>
</dbReference>
<evidence type="ECO:0000256" key="7">
    <source>
        <dbReference type="HAMAP-Rule" id="MF_00259"/>
    </source>
</evidence>
<comment type="subunit">
    <text evidence="7">The glycine cleavage system is composed of four proteins: P, T, L and H.</text>
</comment>
<dbReference type="InterPro" id="IPR006222">
    <property type="entry name" value="GCVT_N"/>
</dbReference>
<comment type="similarity">
    <text evidence="1 7">Belongs to the GcvT family.</text>
</comment>
<evidence type="ECO:0000256" key="5">
    <source>
        <dbReference type="ARBA" id="ARBA00031395"/>
    </source>
</evidence>
<evidence type="ECO:0000256" key="3">
    <source>
        <dbReference type="ARBA" id="ARBA00022576"/>
    </source>
</evidence>
<sequence length="358" mass="39397">MLKTVLHDTHVSSGAKMVDFSGWEMPISYGSQIAEHNSVREACGIFDVSHMLALDIMGNDTSDFLRYLLANDINKVQANEAQYGCMLNADGGIVDDLIVYKINDNFFRLVINAGNRASDFEWIKQNSSGYDVEITPKENLAIIAVQGPKASEVLSKTLDKAVSERVLSLNPFNFLFHDEWMFARTGYTGEDGFEIAVPRDEAVSFWNDLVANGANSCGLGARDTLRLEAGMHLYGSDMDTSTSPLDRGLGWSVDLKDENRDFIGKSAVLKRKAEGVDTKWVGIVLKSKGILRAGQQIVFDNGEVGFITSGSFSPTLKYSIALAYVPKDASNPQVVIRDKHLPVEIVKPKFVKNGKSLI</sequence>
<dbReference type="InterPro" id="IPR013977">
    <property type="entry name" value="GcvT_C"/>
</dbReference>
<evidence type="ECO:0000256" key="4">
    <source>
        <dbReference type="ARBA" id="ARBA00022679"/>
    </source>
</evidence>
<reference evidence="12" key="1">
    <citation type="submission" date="2014-10" db="EMBL/GenBank/DDBJ databases">
        <authorList>
            <person name="Kuske C.R."/>
            <person name="Challacombe J.F."/>
            <person name="Daligault H.E."/>
            <person name="Davenport K.W."/>
            <person name="Johnson S.L."/>
            <person name="Siddaramappa S."/>
            <person name="Petersen J.M."/>
        </authorList>
    </citation>
    <scope>NUCLEOTIDE SEQUENCE [LARGE SCALE GENOMIC DNA]</scope>
    <source>
        <strain evidence="12">CA97-1460</strain>
    </source>
</reference>
<dbReference type="PANTHER" id="PTHR43757">
    <property type="entry name" value="AMINOMETHYLTRANSFERASE"/>
    <property type="match status" value="1"/>
</dbReference>
<keyword evidence="4 7" id="KW-0808">Transferase</keyword>
<dbReference type="Proteomes" id="UP000182521">
    <property type="component" value="Chromosome"/>
</dbReference>
<dbReference type="FunFam" id="4.10.1250.10:FF:000001">
    <property type="entry name" value="Aminomethyltransferase"/>
    <property type="match status" value="1"/>
</dbReference>
<dbReference type="AlphaFoldDB" id="A0A1J0KTD6"/>
<dbReference type="Gene3D" id="2.40.30.110">
    <property type="entry name" value="Aminomethyltransferase beta-barrel domains"/>
    <property type="match status" value="1"/>
</dbReference>
<dbReference type="InterPro" id="IPR029043">
    <property type="entry name" value="GcvT/YgfZ_C"/>
</dbReference>
<evidence type="ECO:0000259" key="9">
    <source>
        <dbReference type="Pfam" id="PF01571"/>
    </source>
</evidence>
<dbReference type="GO" id="GO:0005960">
    <property type="term" value="C:glycine cleavage complex"/>
    <property type="evidence" value="ECO:0007669"/>
    <property type="project" value="InterPro"/>
</dbReference>
<dbReference type="SUPFAM" id="SSF103025">
    <property type="entry name" value="Folate-binding domain"/>
    <property type="match status" value="1"/>
</dbReference>
<evidence type="ECO:0000256" key="6">
    <source>
        <dbReference type="ARBA" id="ARBA00047665"/>
    </source>
</evidence>
<dbReference type="RefSeq" id="WP_071663776.1">
    <property type="nucleotide sequence ID" value="NZ_CP009654.1"/>
</dbReference>
<dbReference type="PIRSF" id="PIRSF006487">
    <property type="entry name" value="GcvT"/>
    <property type="match status" value="1"/>
</dbReference>
<dbReference type="OrthoDB" id="9774591at2"/>
<dbReference type="FunFam" id="3.30.70.1400:FF:000001">
    <property type="entry name" value="Aminomethyltransferase"/>
    <property type="match status" value="1"/>
</dbReference>
<evidence type="ECO:0000256" key="1">
    <source>
        <dbReference type="ARBA" id="ARBA00008609"/>
    </source>
</evidence>
<dbReference type="InterPro" id="IPR028896">
    <property type="entry name" value="GcvT/YgfZ/DmdA"/>
</dbReference>
<dbReference type="InterPro" id="IPR022903">
    <property type="entry name" value="GcvT_bac"/>
</dbReference>
<dbReference type="Pfam" id="PF01571">
    <property type="entry name" value="GCV_T"/>
    <property type="match status" value="1"/>
</dbReference>
<evidence type="ECO:0000256" key="2">
    <source>
        <dbReference type="ARBA" id="ARBA00012616"/>
    </source>
</evidence>
<dbReference type="EC" id="2.1.2.10" evidence="2 7"/>
<evidence type="ECO:0000313" key="11">
    <source>
        <dbReference type="EMBL" id="APC96900.1"/>
    </source>
</evidence>
<accession>A0A1J0KTD6</accession>
<dbReference type="Gene3D" id="3.30.1360.120">
    <property type="entry name" value="Probable tRNA modification gtpase trme, domain 1"/>
    <property type="match status" value="1"/>
</dbReference>
<dbReference type="PANTHER" id="PTHR43757:SF2">
    <property type="entry name" value="AMINOMETHYLTRANSFERASE, MITOCHONDRIAL"/>
    <property type="match status" value="1"/>
</dbReference>
<dbReference type="InterPro" id="IPR006223">
    <property type="entry name" value="GcvT"/>
</dbReference>
<comment type="function">
    <text evidence="7">The glycine cleavage system catalyzes the degradation of glycine.</text>
</comment>
<feature type="domain" description="GCVT N-terminal" evidence="9">
    <location>
        <begin position="6"/>
        <end position="256"/>
    </location>
</feature>
<dbReference type="GO" id="GO:0008483">
    <property type="term" value="F:transaminase activity"/>
    <property type="evidence" value="ECO:0007669"/>
    <property type="project" value="UniProtKB-KW"/>
</dbReference>
<keyword evidence="12" id="KW-1185">Reference proteome</keyword>
<dbReference type="GO" id="GO:0019464">
    <property type="term" value="P:glycine decarboxylation via glycine cleavage system"/>
    <property type="evidence" value="ECO:0007669"/>
    <property type="project" value="UniProtKB-UniRule"/>
</dbReference>
<dbReference type="KEGG" id="frc:KX01_832"/>
<organism evidence="11 12">
    <name type="scientific">Francisella frigiditurris</name>
    <dbReference type="NCBI Taxonomy" id="1542390"/>
    <lineage>
        <taxon>Bacteria</taxon>
        <taxon>Pseudomonadati</taxon>
        <taxon>Pseudomonadota</taxon>
        <taxon>Gammaproteobacteria</taxon>
        <taxon>Thiotrichales</taxon>
        <taxon>Francisellaceae</taxon>
        <taxon>Francisella</taxon>
    </lineage>
</organism>
<feature type="domain" description="Aminomethyltransferase C-terminal" evidence="10">
    <location>
        <begin position="280"/>
        <end position="352"/>
    </location>
</feature>
<dbReference type="Gene3D" id="4.10.1250.10">
    <property type="entry name" value="Aminomethyltransferase fragment"/>
    <property type="match status" value="1"/>
</dbReference>
<dbReference type="Pfam" id="PF08669">
    <property type="entry name" value="GCV_T_C"/>
    <property type="match status" value="1"/>
</dbReference>
<dbReference type="SUPFAM" id="SSF101790">
    <property type="entry name" value="Aminomethyltransferase beta-barrel domain"/>
    <property type="match status" value="1"/>
</dbReference>
<dbReference type="EMBL" id="CP009654">
    <property type="protein sequence ID" value="APC96900.1"/>
    <property type="molecule type" value="Genomic_DNA"/>
</dbReference>
<dbReference type="GO" id="GO:0005829">
    <property type="term" value="C:cytosol"/>
    <property type="evidence" value="ECO:0007669"/>
    <property type="project" value="TreeGrafter"/>
</dbReference>
<dbReference type="GO" id="GO:0004047">
    <property type="term" value="F:aminomethyltransferase activity"/>
    <property type="evidence" value="ECO:0007669"/>
    <property type="project" value="UniProtKB-UniRule"/>
</dbReference>
<comment type="catalytic activity">
    <reaction evidence="6 7">
        <text>N(6)-[(R)-S(8)-aminomethyldihydrolipoyl]-L-lysyl-[protein] + (6S)-5,6,7,8-tetrahydrofolate = N(6)-[(R)-dihydrolipoyl]-L-lysyl-[protein] + (6R)-5,10-methylene-5,6,7,8-tetrahydrofolate + NH4(+)</text>
        <dbReference type="Rhea" id="RHEA:16945"/>
        <dbReference type="Rhea" id="RHEA-COMP:10475"/>
        <dbReference type="Rhea" id="RHEA-COMP:10492"/>
        <dbReference type="ChEBI" id="CHEBI:15636"/>
        <dbReference type="ChEBI" id="CHEBI:28938"/>
        <dbReference type="ChEBI" id="CHEBI:57453"/>
        <dbReference type="ChEBI" id="CHEBI:83100"/>
        <dbReference type="ChEBI" id="CHEBI:83143"/>
        <dbReference type="EC" id="2.1.2.10"/>
    </reaction>
</comment>
<proteinExistence type="inferred from homology"/>
<protein>
    <recommendedName>
        <fullName evidence="2 7">Aminomethyltransferase</fullName>
        <ecNumber evidence="2 7">2.1.2.10</ecNumber>
    </recommendedName>
    <alternativeName>
        <fullName evidence="5 7">Glycine cleavage system T protein</fullName>
    </alternativeName>
</protein>
<name>A0A1J0KTD6_9GAMM</name>
<keyword evidence="3 7" id="KW-0032">Aminotransferase</keyword>
<evidence type="ECO:0000259" key="10">
    <source>
        <dbReference type="Pfam" id="PF08669"/>
    </source>
</evidence>
<evidence type="ECO:0000256" key="8">
    <source>
        <dbReference type="PIRSR" id="PIRSR006487-1"/>
    </source>
</evidence>
<dbReference type="STRING" id="1542390.KX01_832"/>
<dbReference type="NCBIfam" id="NF001567">
    <property type="entry name" value="PRK00389.1"/>
    <property type="match status" value="1"/>
</dbReference>
<dbReference type="InterPro" id="IPR027266">
    <property type="entry name" value="TrmE/GcvT-like"/>
</dbReference>